<dbReference type="PROSITE" id="PS51375">
    <property type="entry name" value="PPR"/>
    <property type="match status" value="8"/>
</dbReference>
<dbReference type="PANTHER" id="PTHR47926:SF373">
    <property type="entry name" value="TETRATRICOPEPTIDE-LIKE HELICAL DOMAIN SUPERFAMILY, DYW DOMAIN-CONTAINING PROTEIN"/>
    <property type="match status" value="1"/>
</dbReference>
<evidence type="ECO:0000256" key="1">
    <source>
        <dbReference type="ARBA" id="ARBA00006643"/>
    </source>
</evidence>
<dbReference type="Pfam" id="PF13041">
    <property type="entry name" value="PPR_2"/>
    <property type="match status" value="3"/>
</dbReference>
<dbReference type="NCBIfam" id="TIGR00756">
    <property type="entry name" value="PPR"/>
    <property type="match status" value="6"/>
</dbReference>
<dbReference type="Pfam" id="PF20431">
    <property type="entry name" value="E_motif"/>
    <property type="match status" value="1"/>
</dbReference>
<feature type="domain" description="DYW" evidence="4">
    <location>
        <begin position="666"/>
        <end position="758"/>
    </location>
</feature>
<dbReference type="EMBL" id="CAMAPE010000038">
    <property type="protein sequence ID" value="CAH9099700.1"/>
    <property type="molecule type" value="Genomic_DNA"/>
</dbReference>
<feature type="repeat" description="PPR" evidence="3">
    <location>
        <begin position="222"/>
        <end position="256"/>
    </location>
</feature>
<dbReference type="InterPro" id="IPR046960">
    <property type="entry name" value="PPR_At4g14850-like_plant"/>
</dbReference>
<dbReference type="Proteomes" id="UP001152484">
    <property type="component" value="Unassembled WGS sequence"/>
</dbReference>
<accession>A0A9P0ZGK1</accession>
<dbReference type="Gene3D" id="1.25.40.10">
    <property type="entry name" value="Tetratricopeptide repeat domain"/>
    <property type="match status" value="5"/>
</dbReference>
<dbReference type="Pfam" id="PF13812">
    <property type="entry name" value="PPR_3"/>
    <property type="match status" value="1"/>
</dbReference>
<dbReference type="SUPFAM" id="SSF48452">
    <property type="entry name" value="TPR-like"/>
    <property type="match status" value="1"/>
</dbReference>
<comment type="caution">
    <text evidence="5">The sequence shown here is derived from an EMBL/GenBank/DDBJ whole genome shotgun (WGS) entry which is preliminary data.</text>
</comment>
<feature type="repeat" description="PPR" evidence="3">
    <location>
        <begin position="324"/>
        <end position="354"/>
    </location>
</feature>
<dbReference type="Pfam" id="PF14432">
    <property type="entry name" value="DYW_deaminase"/>
    <property type="match status" value="1"/>
</dbReference>
<evidence type="ECO:0000313" key="5">
    <source>
        <dbReference type="EMBL" id="CAH9099700.1"/>
    </source>
</evidence>
<feature type="repeat" description="PPR" evidence="3">
    <location>
        <begin position="129"/>
        <end position="163"/>
    </location>
</feature>
<keyword evidence="6" id="KW-1185">Reference proteome</keyword>
<reference evidence="5" key="1">
    <citation type="submission" date="2022-07" db="EMBL/GenBank/DDBJ databases">
        <authorList>
            <person name="Macas J."/>
            <person name="Novak P."/>
            <person name="Neumann P."/>
        </authorList>
    </citation>
    <scope>NUCLEOTIDE SEQUENCE</scope>
</reference>
<dbReference type="GO" id="GO:0009451">
    <property type="term" value="P:RNA modification"/>
    <property type="evidence" value="ECO:0007669"/>
    <property type="project" value="InterPro"/>
</dbReference>
<dbReference type="FunFam" id="1.25.40.10:FF:000348">
    <property type="entry name" value="Pentatricopeptide repeat-containing protein chloroplastic"/>
    <property type="match status" value="1"/>
</dbReference>
<feature type="repeat" description="PPR" evidence="3">
    <location>
        <begin position="355"/>
        <end position="389"/>
    </location>
</feature>
<dbReference type="OrthoDB" id="185373at2759"/>
<dbReference type="InterPro" id="IPR046848">
    <property type="entry name" value="E_motif"/>
</dbReference>
<evidence type="ECO:0000256" key="3">
    <source>
        <dbReference type="PROSITE-ProRule" id="PRU00708"/>
    </source>
</evidence>
<feature type="repeat" description="PPR" evidence="3">
    <location>
        <begin position="64"/>
        <end position="98"/>
    </location>
</feature>
<dbReference type="InterPro" id="IPR011990">
    <property type="entry name" value="TPR-like_helical_dom_sf"/>
</dbReference>
<evidence type="ECO:0000259" key="4">
    <source>
        <dbReference type="Pfam" id="PF14432"/>
    </source>
</evidence>
<dbReference type="AlphaFoldDB" id="A0A9P0ZGK1"/>
<dbReference type="GO" id="GO:0003723">
    <property type="term" value="F:RNA binding"/>
    <property type="evidence" value="ECO:0007669"/>
    <property type="project" value="InterPro"/>
</dbReference>
<name>A0A9P0ZGK1_CUSEU</name>
<gene>
    <name evidence="5" type="ORF">CEURO_LOCUS14587</name>
</gene>
<keyword evidence="2" id="KW-0677">Repeat</keyword>
<dbReference type="InterPro" id="IPR002885">
    <property type="entry name" value="PPR_rpt"/>
</dbReference>
<organism evidence="5 6">
    <name type="scientific">Cuscuta europaea</name>
    <name type="common">European dodder</name>
    <dbReference type="NCBI Taxonomy" id="41803"/>
    <lineage>
        <taxon>Eukaryota</taxon>
        <taxon>Viridiplantae</taxon>
        <taxon>Streptophyta</taxon>
        <taxon>Embryophyta</taxon>
        <taxon>Tracheophyta</taxon>
        <taxon>Spermatophyta</taxon>
        <taxon>Magnoliopsida</taxon>
        <taxon>eudicotyledons</taxon>
        <taxon>Gunneridae</taxon>
        <taxon>Pentapetalae</taxon>
        <taxon>asterids</taxon>
        <taxon>lamiids</taxon>
        <taxon>Solanales</taxon>
        <taxon>Convolvulaceae</taxon>
        <taxon>Cuscuteae</taxon>
        <taxon>Cuscuta</taxon>
        <taxon>Cuscuta subgen. Cuscuta</taxon>
    </lineage>
</organism>
<comment type="similarity">
    <text evidence="1">Belongs to the PPR family. PCMP-H subfamily.</text>
</comment>
<dbReference type="PANTHER" id="PTHR47926">
    <property type="entry name" value="PENTATRICOPEPTIDE REPEAT-CONTAINING PROTEIN"/>
    <property type="match status" value="1"/>
</dbReference>
<evidence type="ECO:0000256" key="2">
    <source>
        <dbReference type="ARBA" id="ARBA00022737"/>
    </source>
</evidence>
<dbReference type="Pfam" id="PF12854">
    <property type="entry name" value="PPR_1"/>
    <property type="match status" value="1"/>
</dbReference>
<feature type="repeat" description="PPR" evidence="3">
    <location>
        <begin position="456"/>
        <end position="490"/>
    </location>
</feature>
<dbReference type="FunFam" id="1.25.40.10:FF:000090">
    <property type="entry name" value="Pentatricopeptide repeat-containing protein, chloroplastic"/>
    <property type="match status" value="1"/>
</dbReference>
<dbReference type="GO" id="GO:0008270">
    <property type="term" value="F:zinc ion binding"/>
    <property type="evidence" value="ECO:0007669"/>
    <property type="project" value="InterPro"/>
</dbReference>
<evidence type="ECO:0000313" key="6">
    <source>
        <dbReference type="Proteomes" id="UP001152484"/>
    </source>
</evidence>
<feature type="repeat" description="PPR" evidence="3">
    <location>
        <begin position="425"/>
        <end position="455"/>
    </location>
</feature>
<dbReference type="FunFam" id="1.25.40.10:FF:000333">
    <property type="entry name" value="Pentatricopeptide repeat-containing protein"/>
    <property type="match status" value="1"/>
</dbReference>
<proteinExistence type="inferred from homology"/>
<feature type="repeat" description="PPR" evidence="3">
    <location>
        <begin position="191"/>
        <end position="221"/>
    </location>
</feature>
<dbReference type="Pfam" id="PF01535">
    <property type="entry name" value="PPR"/>
    <property type="match status" value="4"/>
</dbReference>
<protein>
    <recommendedName>
        <fullName evidence="4">DYW domain-containing protein</fullName>
    </recommendedName>
</protein>
<sequence>MSRLRNIIAKVTKLDHLRQLHAHLIHYSLPSQSYWAVLLINHCTRLRAPSPYTRHIFDSACEPNVFVFTSMLKYHSQLGTQGDVLHLFAEMRECKVSPDAFVYPMLIKAAGERGAMFHANVIKLGLDCDRFMRNAIMDMYGKFGPIELARELFDEMPDRAIADWNSIISAYWKWMNDVEAHKLFDMVPDKNVITWTTMVTGYSKKKDLVSARRFFNQMPERNVISWNAMLSGYAQNGCTEEAMRLFTDMVNAGISPDETTLVTVIASCSSQGIPSLADGLVRMIEEKGIHLNCFVKTALLDMHAKCGNLEMARKIFDEMGSYRNSVTWNAMISAYARDGNLASAKELFDRMPVRDVVSWNSIIAAFAQNGQSKIAIDLFKEMIEKELVPDEVTMLSVISACGHLGALEFGKEVVNFLRKDQIKLNISGYNSLIFMYSKCGSMDDAKRTFQSMECRDVVSYNALVTGFAAYGNGVEAVDLLWRMEAENIKPDRITYMGVLTACSHAGLVDEGQRIFESIKAPEVDHYACLVDLLGRNGKLDDAKGLIERMPLHPHAGIYGALLNASRIHKRIDHAEFAASKLFEMEPENDGNYILLSNLYASVRRWEDVERIRGLMRKEGISKTTGWSWVEHGGKMHKFIVGDQFHEKSDDIYRVLREMEKKMRVAGYIADKSCVLRDIEEEEKEEMVGSHSEKLAVAFAVLVSEPGSVIRVVKNLRICRDCHTAMKIISKLENREIIVRDNNRFHCFNNGLCSCKDYW</sequence>
<dbReference type="InterPro" id="IPR032867">
    <property type="entry name" value="DYW_dom"/>
</dbReference>